<dbReference type="Gene3D" id="3.10.450.40">
    <property type="match status" value="1"/>
</dbReference>
<evidence type="ECO:0000256" key="1">
    <source>
        <dbReference type="SAM" id="MobiDB-lite"/>
    </source>
</evidence>
<evidence type="ECO:0000313" key="3">
    <source>
        <dbReference type="EMBL" id="GJD78014.1"/>
    </source>
</evidence>
<comment type="caution">
    <text evidence="3">The sequence shown here is derived from an EMBL/GenBank/DDBJ whole genome shotgun (WGS) entry which is preliminary data.</text>
</comment>
<dbReference type="Pfam" id="PF04965">
    <property type="entry name" value="GPW_gp25"/>
    <property type="match status" value="1"/>
</dbReference>
<feature type="region of interest" description="Disordered" evidence="1">
    <location>
        <begin position="114"/>
        <end position="134"/>
    </location>
</feature>
<dbReference type="SUPFAM" id="SSF160719">
    <property type="entry name" value="gpW/gp25-like"/>
    <property type="match status" value="1"/>
</dbReference>
<dbReference type="AlphaFoldDB" id="A0AA37MAU9"/>
<organism evidence="3 4">
    <name type="scientific">Methylobacterium gregans</name>
    <dbReference type="NCBI Taxonomy" id="374424"/>
    <lineage>
        <taxon>Bacteria</taxon>
        <taxon>Pseudomonadati</taxon>
        <taxon>Pseudomonadota</taxon>
        <taxon>Alphaproteobacteria</taxon>
        <taxon>Hyphomicrobiales</taxon>
        <taxon>Methylobacteriaceae</taxon>
        <taxon>Methylobacterium</taxon>
    </lineage>
</organism>
<dbReference type="Proteomes" id="UP001055108">
    <property type="component" value="Unassembled WGS sequence"/>
</dbReference>
<evidence type="ECO:0000259" key="2">
    <source>
        <dbReference type="Pfam" id="PF04965"/>
    </source>
</evidence>
<gene>
    <name evidence="3" type="ORF">NBEOAGPD_1226</name>
</gene>
<evidence type="ECO:0000313" key="4">
    <source>
        <dbReference type="Proteomes" id="UP001055108"/>
    </source>
</evidence>
<sequence length="134" mass="14505">MSVGIDRNTGRVLRGFAHVKQSLGVLFSTGIGSRILLRLFGSAIPSLLGKNIVPSTFLKFATAIHVAVELWEPRFRLIQVTFPRDTSADGSTPATNSPERIRAGRIGVALHGQYRPRGHLGDPTPEGSSQTILF</sequence>
<feature type="domain" description="IraD/Gp25-like" evidence="2">
    <location>
        <begin position="17"/>
        <end position="88"/>
    </location>
</feature>
<proteinExistence type="predicted"/>
<protein>
    <recommendedName>
        <fullName evidence="2">IraD/Gp25-like domain-containing protein</fullName>
    </recommendedName>
</protein>
<dbReference type="InterPro" id="IPR007048">
    <property type="entry name" value="IraD/Gp25-like"/>
</dbReference>
<reference evidence="3" key="1">
    <citation type="journal article" date="2016" name="Front. Microbiol.">
        <title>Genome Sequence of the Piezophilic, Mesophilic Sulfate-Reducing Bacterium Desulfovibrio indicus J2T.</title>
        <authorList>
            <person name="Cao J."/>
            <person name="Maignien L."/>
            <person name="Shao Z."/>
            <person name="Alain K."/>
            <person name="Jebbar M."/>
        </authorList>
    </citation>
    <scope>NUCLEOTIDE SEQUENCE</scope>
    <source>
        <strain evidence="3">NBRC 103626</strain>
    </source>
</reference>
<dbReference type="RefSeq" id="WP_238301745.1">
    <property type="nucleotide sequence ID" value="NZ_BPQM01000026.1"/>
</dbReference>
<keyword evidence="4" id="KW-1185">Reference proteome</keyword>
<dbReference type="EMBL" id="BPQM01000026">
    <property type="protein sequence ID" value="GJD78014.1"/>
    <property type="molecule type" value="Genomic_DNA"/>
</dbReference>
<accession>A0AA37MAU9</accession>
<reference evidence="3" key="2">
    <citation type="submission" date="2021-08" db="EMBL/GenBank/DDBJ databases">
        <authorList>
            <person name="Tani A."/>
            <person name="Ola A."/>
            <person name="Ogura Y."/>
            <person name="Katsura K."/>
            <person name="Hayashi T."/>
        </authorList>
    </citation>
    <scope>NUCLEOTIDE SEQUENCE</scope>
    <source>
        <strain evidence="3">NBRC 103626</strain>
    </source>
</reference>
<name>A0AA37MAU9_9HYPH</name>